<gene>
    <name evidence="4" type="ORF">CGZ91_10500</name>
</gene>
<dbReference type="EMBL" id="NMVJ01000008">
    <property type="protein sequence ID" value="OYN89915.1"/>
    <property type="molecule type" value="Genomic_DNA"/>
</dbReference>
<dbReference type="OrthoDB" id="5166384at2"/>
<protein>
    <recommendedName>
        <fullName evidence="6">Extracellular solute-binding protein</fullName>
    </recommendedName>
</protein>
<dbReference type="PANTHER" id="PTHR43649">
    <property type="entry name" value="ARABINOSE-BINDING PROTEIN-RELATED"/>
    <property type="match status" value="1"/>
</dbReference>
<evidence type="ECO:0000313" key="5">
    <source>
        <dbReference type="Proteomes" id="UP000216300"/>
    </source>
</evidence>
<dbReference type="AlphaFoldDB" id="A0A255EJW6"/>
<comment type="caution">
    <text evidence="4">The sequence shown here is derived from an EMBL/GenBank/DDBJ whole genome shotgun (WGS) entry which is preliminary data.</text>
</comment>
<accession>A0A255EJW6</accession>
<dbReference type="RefSeq" id="WP_094454944.1">
    <property type="nucleotide sequence ID" value="NZ_NMVJ01000008.1"/>
</dbReference>
<evidence type="ECO:0000256" key="2">
    <source>
        <dbReference type="SAM" id="MobiDB-lite"/>
    </source>
</evidence>
<sequence length="539" mass="57702">MSTINRRTLLSLTGAATFGMAACSTSGSGNGGTGGGAGGGDVAPPNHVPFGDVTPDLPGNEAGVINGYLSYPQPPVVRDGFPLPETAPVTALIQGDPPPVPPEKNPVYDHFKEQAGNDFDATAIISTEYNDRFQVTMASNDIPDLVQIGSVPEVEKLLEARFTDLTEVLAGSSIEQYPALASFTDANWDVGRVNGRLFGIPQPRPPAGRVLLTRGDLLAEHGMSNAPELSDGEDFVELLTTLNNPGEQVFALGGDPRVWLLQALREMHGTPYVWDVRDGKFVHEMMTEETTAALSEGVKIVQAGLTHPNAFTEPGANHGWYRSGVTPLLFQGFVMWSNYARSNPEFDTGVIRLPNWDGGGKAPVFRGAAGYGAYVAIAQQESEERLHEILRIVDYIASPFGTQQYLDIAYGLEGQTFEFVDGEPTFIEGKSGEALTGIPYIGGGSQNVLYIPGRSDVVELQHAYLSEAIPSGTSNASSGLFSETSSSDGAPWNRRRKDLERSILLGEQPISAWEEFTAQWRADVGDKIAGELEEAAAAG</sequence>
<dbReference type="PANTHER" id="PTHR43649:SF33">
    <property type="entry name" value="POLYGALACTURONAN_RHAMNOGALACTURONAN-BINDING PROTEIN YTCQ"/>
    <property type="match status" value="1"/>
</dbReference>
<keyword evidence="5" id="KW-1185">Reference proteome</keyword>
<dbReference type="Gene3D" id="3.40.190.10">
    <property type="entry name" value="Periplasmic binding protein-like II"/>
    <property type="match status" value="2"/>
</dbReference>
<feature type="signal peptide" evidence="3">
    <location>
        <begin position="1"/>
        <end position="21"/>
    </location>
</feature>
<evidence type="ECO:0000256" key="1">
    <source>
        <dbReference type="ARBA" id="ARBA00022729"/>
    </source>
</evidence>
<evidence type="ECO:0008006" key="6">
    <source>
        <dbReference type="Google" id="ProtNLM"/>
    </source>
</evidence>
<organism evidence="4 5">
    <name type="scientific">Parenemella sanctibonifatiensis</name>
    <dbReference type="NCBI Taxonomy" id="2016505"/>
    <lineage>
        <taxon>Bacteria</taxon>
        <taxon>Bacillati</taxon>
        <taxon>Actinomycetota</taxon>
        <taxon>Actinomycetes</taxon>
        <taxon>Propionibacteriales</taxon>
        <taxon>Propionibacteriaceae</taxon>
        <taxon>Parenemella</taxon>
    </lineage>
</organism>
<dbReference type="PROSITE" id="PS51257">
    <property type="entry name" value="PROKAR_LIPOPROTEIN"/>
    <property type="match status" value="1"/>
</dbReference>
<feature type="compositionally biased region" description="Polar residues" evidence="2">
    <location>
        <begin position="473"/>
        <end position="488"/>
    </location>
</feature>
<name>A0A255EJW6_9ACTN</name>
<evidence type="ECO:0000313" key="4">
    <source>
        <dbReference type="EMBL" id="OYN89915.1"/>
    </source>
</evidence>
<dbReference type="SUPFAM" id="SSF53850">
    <property type="entry name" value="Periplasmic binding protein-like II"/>
    <property type="match status" value="1"/>
</dbReference>
<keyword evidence="1 3" id="KW-0732">Signal</keyword>
<dbReference type="InterPro" id="IPR050490">
    <property type="entry name" value="Bact_solute-bd_prot1"/>
</dbReference>
<reference evidence="4 5" key="1">
    <citation type="submission" date="2017-07" db="EMBL/GenBank/DDBJ databases">
        <title>Draft whole genome sequences of clinical Proprionibacteriaceae strains.</title>
        <authorList>
            <person name="Bernier A.-M."/>
            <person name="Bernard K."/>
            <person name="Domingo M.-C."/>
        </authorList>
    </citation>
    <scope>NUCLEOTIDE SEQUENCE [LARGE SCALE GENOMIC DNA]</scope>
    <source>
        <strain evidence="4 5">NML 150081</strain>
    </source>
</reference>
<feature type="chain" id="PRO_5013327446" description="Extracellular solute-binding protein" evidence="3">
    <location>
        <begin position="22"/>
        <end position="539"/>
    </location>
</feature>
<feature type="region of interest" description="Disordered" evidence="2">
    <location>
        <begin position="473"/>
        <end position="493"/>
    </location>
</feature>
<dbReference type="Proteomes" id="UP000216300">
    <property type="component" value="Unassembled WGS sequence"/>
</dbReference>
<proteinExistence type="predicted"/>
<evidence type="ECO:0000256" key="3">
    <source>
        <dbReference type="SAM" id="SignalP"/>
    </source>
</evidence>